<feature type="region of interest" description="Disordered" evidence="1">
    <location>
        <begin position="850"/>
        <end position="870"/>
    </location>
</feature>
<dbReference type="InterPro" id="IPR032675">
    <property type="entry name" value="LRR_dom_sf"/>
</dbReference>
<reference evidence="2" key="2">
    <citation type="journal article" date="2024" name="Plant">
        <title>Genomic evolution and insights into agronomic trait innovations of Sesamum species.</title>
        <authorList>
            <person name="Miao H."/>
            <person name="Wang L."/>
            <person name="Qu L."/>
            <person name="Liu H."/>
            <person name="Sun Y."/>
            <person name="Le M."/>
            <person name="Wang Q."/>
            <person name="Wei S."/>
            <person name="Zheng Y."/>
            <person name="Lin W."/>
            <person name="Duan Y."/>
            <person name="Cao H."/>
            <person name="Xiong S."/>
            <person name="Wang X."/>
            <person name="Wei L."/>
            <person name="Li C."/>
            <person name="Ma Q."/>
            <person name="Ju M."/>
            <person name="Zhao R."/>
            <person name="Li G."/>
            <person name="Mu C."/>
            <person name="Tian Q."/>
            <person name="Mei H."/>
            <person name="Zhang T."/>
            <person name="Gao T."/>
            <person name="Zhang H."/>
        </authorList>
    </citation>
    <scope>NUCLEOTIDE SEQUENCE</scope>
    <source>
        <strain evidence="2">G01</strain>
    </source>
</reference>
<feature type="non-terminal residue" evidence="2">
    <location>
        <position position="870"/>
    </location>
</feature>
<dbReference type="AlphaFoldDB" id="A0AAW2LE47"/>
<evidence type="ECO:0000256" key="1">
    <source>
        <dbReference type="SAM" id="MobiDB-lite"/>
    </source>
</evidence>
<feature type="compositionally biased region" description="Basic and acidic residues" evidence="1">
    <location>
        <begin position="724"/>
        <end position="734"/>
    </location>
</feature>
<gene>
    <name evidence="2" type="ORF">Sangu_2180000</name>
</gene>
<accession>A0AAW2LE47</accession>
<dbReference type="SUPFAM" id="SSF52047">
    <property type="entry name" value="RNI-like"/>
    <property type="match status" value="2"/>
</dbReference>
<dbReference type="InterPro" id="IPR036047">
    <property type="entry name" value="F-box-like_dom_sf"/>
</dbReference>
<proteinExistence type="predicted"/>
<dbReference type="PANTHER" id="PTHR33477">
    <property type="entry name" value="P-LOOP NTPASE DOMAIN-CONTAINING PROTEIN LPA1 HOMOLOG 1"/>
    <property type="match status" value="1"/>
</dbReference>
<name>A0AAW2LE47_9LAMI</name>
<dbReference type="Gene3D" id="3.40.50.300">
    <property type="entry name" value="P-loop containing nucleotide triphosphate hydrolases"/>
    <property type="match status" value="1"/>
</dbReference>
<reference evidence="2" key="1">
    <citation type="submission" date="2020-06" db="EMBL/GenBank/DDBJ databases">
        <authorList>
            <person name="Li T."/>
            <person name="Hu X."/>
            <person name="Zhang T."/>
            <person name="Song X."/>
            <person name="Zhang H."/>
            <person name="Dai N."/>
            <person name="Sheng W."/>
            <person name="Hou X."/>
            <person name="Wei L."/>
        </authorList>
    </citation>
    <scope>NUCLEOTIDE SEQUENCE</scope>
    <source>
        <strain evidence="2">G01</strain>
        <tissue evidence="2">Leaf</tissue>
    </source>
</reference>
<dbReference type="Gene3D" id="3.80.10.10">
    <property type="entry name" value="Ribonuclease Inhibitor"/>
    <property type="match status" value="1"/>
</dbReference>
<dbReference type="InterPro" id="IPR027417">
    <property type="entry name" value="P-loop_NTPase"/>
</dbReference>
<protein>
    <submittedName>
        <fullName evidence="2">F-box protein</fullName>
    </submittedName>
</protein>
<feature type="compositionally biased region" description="Polar residues" evidence="1">
    <location>
        <begin position="850"/>
        <end position="859"/>
    </location>
</feature>
<dbReference type="SUPFAM" id="SSF81383">
    <property type="entry name" value="F-box domain"/>
    <property type="match status" value="1"/>
</dbReference>
<dbReference type="PANTHER" id="PTHR33477:SF2">
    <property type="entry name" value="2-PHOSPHOGLYCERATE KINASE"/>
    <property type="match status" value="1"/>
</dbReference>
<dbReference type="SUPFAM" id="SSF52540">
    <property type="entry name" value="P-loop containing nucleoside triphosphate hydrolases"/>
    <property type="match status" value="1"/>
</dbReference>
<organism evidence="2">
    <name type="scientific">Sesamum angustifolium</name>
    <dbReference type="NCBI Taxonomy" id="2727405"/>
    <lineage>
        <taxon>Eukaryota</taxon>
        <taxon>Viridiplantae</taxon>
        <taxon>Streptophyta</taxon>
        <taxon>Embryophyta</taxon>
        <taxon>Tracheophyta</taxon>
        <taxon>Spermatophyta</taxon>
        <taxon>Magnoliopsida</taxon>
        <taxon>eudicotyledons</taxon>
        <taxon>Gunneridae</taxon>
        <taxon>Pentapetalae</taxon>
        <taxon>asterids</taxon>
        <taxon>lamiids</taxon>
        <taxon>Lamiales</taxon>
        <taxon>Pedaliaceae</taxon>
        <taxon>Sesamum</taxon>
    </lineage>
</organism>
<dbReference type="InterPro" id="IPR006553">
    <property type="entry name" value="Leu-rich_rpt_Cys-con_subtyp"/>
</dbReference>
<comment type="caution">
    <text evidence="2">The sequence shown here is derived from an EMBL/GenBank/DDBJ whole genome shotgun (WGS) entry which is preliminary data.</text>
</comment>
<sequence length="870" mass="97330">MFRRRAETVSHIVGAEEEQVQEQEMEWKCRKSAHSPDKENQNSNWFKANKVLNNVLFTMRLNQTQRTPLSAPTNKNQDFALTNLVSDKTSLLSDEILLKILSKLPKSQRAANFLVSKRWLNLQGRLVRSVKLLDWEFLFTGRVFVRFPNLVHVDLVNGCLISSRNSGIFCTHKSLSFHLGSDVEGKDRFFDENLVLNADEVDRGLRVLASGCPNLRKLVVVNCSEMGLLSLSEECPTLQELDLLMCNDRVLRGIAACQNLQVLRLSGIVDGFYGSLVSDVGLTILAQGCKRLVKLELSGCNGSYEGIKAIGQCCQMLEELTLKNHSMQDEWLSALSFFENLRTLSFVSCKRIDGSAELDEQLGSCPAVERLHLEKCQLRDKRSLRALFLVCHNTRKLVVQNCWGLNDDMFCTSSALRRVRFLSLEGCSLLTTHGLESVIISWNELQSLEVKSCNNIKDTEVNPTLSAVFSALKDLKWKPDSKSQLSSNLEGTGMGKRAGKGVAIESYPAQDQEEEEGGLDYDHRNLEPRFALPFSTRNTSSRYDFVKVKVWLGESADHYYVLSRFLLSRMLTVTSSQSDLEANLFKLMERRGYGDEYINRYKMMTRFHHQRVPLVILVCGTACVGKSTIATQLAQRLNLPNVLQTDMVYELLRTATDAPLKTSPVWAREFSSPEELITEFCRECRIVRKGNEGRKANYKEGIHLDPSIYLMDEENKSSSTLPAKDGEKCLEKNKNGSSAENSAAPCGNHDTGNFCNQSAGSGETISGADMVSGALKSMEIGGGKPVSKGEIVKDADMVETRKVKKEKSGPEPVIVPIILKMSQFDHKDREKLIGNLKTIQDYLCSFKSQRIEQGTSPVSPGSGGETVKNQ</sequence>
<feature type="region of interest" description="Disordered" evidence="1">
    <location>
        <begin position="716"/>
        <end position="746"/>
    </location>
</feature>
<dbReference type="EMBL" id="JACGWK010000014">
    <property type="protein sequence ID" value="KAL0317657.1"/>
    <property type="molecule type" value="Genomic_DNA"/>
</dbReference>
<dbReference type="SMART" id="SM00367">
    <property type="entry name" value="LRR_CC"/>
    <property type="match status" value="5"/>
</dbReference>
<evidence type="ECO:0000313" key="2">
    <source>
        <dbReference type="EMBL" id="KAL0317657.1"/>
    </source>
</evidence>